<dbReference type="AlphaFoldDB" id="F6HUK5"/>
<accession>F6HUK5</accession>
<organism evidence="1 2">
    <name type="scientific">Vitis vinifera</name>
    <name type="common">Grape</name>
    <dbReference type="NCBI Taxonomy" id="29760"/>
    <lineage>
        <taxon>Eukaryota</taxon>
        <taxon>Viridiplantae</taxon>
        <taxon>Streptophyta</taxon>
        <taxon>Embryophyta</taxon>
        <taxon>Tracheophyta</taxon>
        <taxon>Spermatophyta</taxon>
        <taxon>Magnoliopsida</taxon>
        <taxon>eudicotyledons</taxon>
        <taxon>Gunneridae</taxon>
        <taxon>Pentapetalae</taxon>
        <taxon>rosids</taxon>
        <taxon>Vitales</taxon>
        <taxon>Vitaceae</taxon>
        <taxon>Viteae</taxon>
        <taxon>Vitis</taxon>
    </lineage>
</organism>
<dbReference type="EMBL" id="FN596251">
    <property type="protein sequence ID" value="CCB58428.1"/>
    <property type="molecule type" value="Genomic_DNA"/>
</dbReference>
<sequence length="88" mass="10138">MVTSGLLWRRGRLALGTPANEARLDISWPQFCHHKFQQWGSDWMPPLPVASVSGVRPCPLVLEKLRNQTEKLRDTARRGEREGAKWRC</sequence>
<protein>
    <submittedName>
        <fullName evidence="1">Uncharacterized protein</fullName>
    </submittedName>
</protein>
<gene>
    <name evidence="1" type="ordered locus">VIT_02s0025g04860</name>
</gene>
<dbReference type="PaxDb" id="29760-VIT_02s0025g04860.t01"/>
<evidence type="ECO:0000313" key="2">
    <source>
        <dbReference type="Proteomes" id="UP000009183"/>
    </source>
</evidence>
<evidence type="ECO:0000313" key="1">
    <source>
        <dbReference type="EMBL" id="CCB58428.1"/>
    </source>
</evidence>
<name>F6HUK5_VITVI</name>
<dbReference type="HOGENOM" id="CLU_2473538_0_0_1"/>
<dbReference type="InParanoid" id="F6HUK5"/>
<keyword evidence="2" id="KW-1185">Reference proteome</keyword>
<dbReference type="Proteomes" id="UP000009183">
    <property type="component" value="Chromosome 2"/>
</dbReference>
<reference evidence="2" key="1">
    <citation type="journal article" date="2007" name="Nature">
        <title>The grapevine genome sequence suggests ancestral hexaploidization in major angiosperm phyla.</title>
        <authorList>
            <consortium name="The French-Italian Public Consortium for Grapevine Genome Characterization."/>
            <person name="Jaillon O."/>
            <person name="Aury J.-M."/>
            <person name="Noel B."/>
            <person name="Policriti A."/>
            <person name="Clepet C."/>
            <person name="Casagrande A."/>
            <person name="Choisne N."/>
            <person name="Aubourg S."/>
            <person name="Vitulo N."/>
            <person name="Jubin C."/>
            <person name="Vezzi A."/>
            <person name="Legeai F."/>
            <person name="Hugueney P."/>
            <person name="Dasilva C."/>
            <person name="Horner D."/>
            <person name="Mica E."/>
            <person name="Jublot D."/>
            <person name="Poulain J."/>
            <person name="Bruyere C."/>
            <person name="Billault A."/>
            <person name="Segurens B."/>
            <person name="Gouyvenoux M."/>
            <person name="Ugarte E."/>
            <person name="Cattonaro F."/>
            <person name="Anthouard V."/>
            <person name="Vico V."/>
            <person name="Del Fabbro C."/>
            <person name="Alaux M."/>
            <person name="Di Gaspero G."/>
            <person name="Dumas V."/>
            <person name="Felice N."/>
            <person name="Paillard S."/>
            <person name="Juman I."/>
            <person name="Moroldo M."/>
            <person name="Scalabrin S."/>
            <person name="Canaguier A."/>
            <person name="Le Clainche I."/>
            <person name="Malacrida G."/>
            <person name="Durand E."/>
            <person name="Pesole G."/>
            <person name="Laucou V."/>
            <person name="Chatelet P."/>
            <person name="Merdinoglu D."/>
            <person name="Delledonne M."/>
            <person name="Pezzotti M."/>
            <person name="Lecharny A."/>
            <person name="Scarpelli C."/>
            <person name="Artiguenave F."/>
            <person name="Pe M.E."/>
            <person name="Valle G."/>
            <person name="Morgante M."/>
            <person name="Caboche M."/>
            <person name="Adam-Blondon A.-F."/>
            <person name="Weissenbach J."/>
            <person name="Quetier F."/>
            <person name="Wincker P."/>
        </authorList>
    </citation>
    <scope>NUCLEOTIDE SEQUENCE [LARGE SCALE GENOMIC DNA]</scope>
    <source>
        <strain evidence="2">cv. Pinot noir / PN40024</strain>
    </source>
</reference>
<proteinExistence type="predicted"/>